<keyword evidence="1" id="KW-1133">Transmembrane helix</keyword>
<accession>A0A7G7GB85</accession>
<keyword evidence="4" id="KW-1185">Reference proteome</keyword>
<dbReference type="Proteomes" id="UP000515237">
    <property type="component" value="Chromosome"/>
</dbReference>
<feature type="transmembrane region" description="Helical" evidence="1">
    <location>
        <begin position="35"/>
        <end position="53"/>
    </location>
</feature>
<name>A0A7G7GB85_9BACT</name>
<dbReference type="InterPro" id="IPR037066">
    <property type="entry name" value="Plug_dom_sf"/>
</dbReference>
<feature type="transmembrane region" description="Helical" evidence="1">
    <location>
        <begin position="267"/>
        <end position="287"/>
    </location>
</feature>
<dbReference type="RefSeq" id="WP_185270899.1">
    <property type="nucleotide sequence ID" value="NZ_CP055156.1"/>
</dbReference>
<feature type="transmembrane region" description="Helical" evidence="1">
    <location>
        <begin position="91"/>
        <end position="111"/>
    </location>
</feature>
<protein>
    <recommendedName>
        <fullName evidence="2">Peptidase M56 domain-containing protein</fullName>
    </recommendedName>
</protein>
<sequence>MMPALFVYLLQVNAALVLFYLAYRFLLRPLTFYTLNRFFLVFGIAFSLAYPRIDVSWMLNQPSQLSNQLTAVAPDWRAVALLPAQAPVPGFWQVLTILFWAGSLMMALRLLGQFYSLYRIHQQSKPACHEGMSYRQVTGQVNPFSFWQTAYLNPDQHCPEELISILRHEHIHVRQWHTLDVLLGEFSTVLCWFNPGAWLFKQAVKENLEFLTDHQVLQSGVDSKAYQYSLLHISDLAQGASLVNNFNFLTIKKRITMMNKKPSSRKYVARYAVLAPLIAAPLFILTACSEEPVATAPQVNQVPASEPAQALADVVYYIDGEEVSDGTFKKLDTKEIESVNVFKGESAIKVFGDKGGNGVIAITTKKNKNASQVIQFNEKLQETLKK</sequence>
<evidence type="ECO:0000259" key="2">
    <source>
        <dbReference type="Pfam" id="PF05569"/>
    </source>
</evidence>
<gene>
    <name evidence="3" type="ORF">HUW51_17440</name>
</gene>
<dbReference type="PANTHER" id="PTHR34978">
    <property type="entry name" value="POSSIBLE SENSOR-TRANSDUCER PROTEIN BLAR"/>
    <property type="match status" value="1"/>
</dbReference>
<keyword evidence="1" id="KW-0472">Membrane</keyword>
<dbReference type="EMBL" id="CP055156">
    <property type="protein sequence ID" value="QNF34419.1"/>
    <property type="molecule type" value="Genomic_DNA"/>
</dbReference>
<dbReference type="KEGG" id="aswu:HUW51_17440"/>
<feature type="domain" description="Peptidase M56" evidence="2">
    <location>
        <begin position="159"/>
        <end position="257"/>
    </location>
</feature>
<evidence type="ECO:0000256" key="1">
    <source>
        <dbReference type="SAM" id="Phobius"/>
    </source>
</evidence>
<dbReference type="SUPFAM" id="SSF56935">
    <property type="entry name" value="Porins"/>
    <property type="match status" value="1"/>
</dbReference>
<dbReference type="Pfam" id="PF05569">
    <property type="entry name" value="Peptidase_M56"/>
    <property type="match status" value="1"/>
</dbReference>
<evidence type="ECO:0000313" key="3">
    <source>
        <dbReference type="EMBL" id="QNF34419.1"/>
    </source>
</evidence>
<dbReference type="InterPro" id="IPR052173">
    <property type="entry name" value="Beta-lactam_resp_regulator"/>
</dbReference>
<evidence type="ECO:0000313" key="4">
    <source>
        <dbReference type="Proteomes" id="UP000515237"/>
    </source>
</evidence>
<feature type="transmembrane region" description="Helical" evidence="1">
    <location>
        <begin position="6"/>
        <end position="23"/>
    </location>
</feature>
<dbReference type="CDD" id="cd07341">
    <property type="entry name" value="M56_BlaR1_MecR1_like"/>
    <property type="match status" value="1"/>
</dbReference>
<keyword evidence="1" id="KW-0812">Transmembrane</keyword>
<dbReference type="AlphaFoldDB" id="A0A7G7GB85"/>
<dbReference type="InterPro" id="IPR008756">
    <property type="entry name" value="Peptidase_M56"/>
</dbReference>
<proteinExistence type="predicted"/>
<dbReference type="Gene3D" id="2.170.130.10">
    <property type="entry name" value="TonB-dependent receptor, plug domain"/>
    <property type="match status" value="1"/>
</dbReference>
<reference evidence="3 4" key="1">
    <citation type="journal article" date="2018" name="Int. J. Syst. Evol. Microbiol.">
        <title>Adhaeribacter swui sp. nov., isolated from wet mud.</title>
        <authorList>
            <person name="Kim D.U."/>
            <person name="Kim K.W."/>
            <person name="Kang M.S."/>
            <person name="Kim J.Y."/>
            <person name="Jang J.H."/>
            <person name="Kim M.K."/>
        </authorList>
    </citation>
    <scope>NUCLEOTIDE SEQUENCE [LARGE SCALE GENOMIC DNA]</scope>
    <source>
        <strain evidence="3 4">KCTC 52873</strain>
    </source>
</reference>
<dbReference type="PANTHER" id="PTHR34978:SF3">
    <property type="entry name" value="SLR0241 PROTEIN"/>
    <property type="match status" value="1"/>
</dbReference>
<organism evidence="3 4">
    <name type="scientific">Adhaeribacter swui</name>
    <dbReference type="NCBI Taxonomy" id="2086471"/>
    <lineage>
        <taxon>Bacteria</taxon>
        <taxon>Pseudomonadati</taxon>
        <taxon>Bacteroidota</taxon>
        <taxon>Cytophagia</taxon>
        <taxon>Cytophagales</taxon>
        <taxon>Hymenobacteraceae</taxon>
        <taxon>Adhaeribacter</taxon>
    </lineage>
</organism>